<evidence type="ECO:0000256" key="1">
    <source>
        <dbReference type="SAM" id="MobiDB-lite"/>
    </source>
</evidence>
<dbReference type="Pfam" id="PF01471">
    <property type="entry name" value="PG_binding_1"/>
    <property type="match status" value="1"/>
</dbReference>
<dbReference type="CDD" id="cd06583">
    <property type="entry name" value="PGRP"/>
    <property type="match status" value="1"/>
</dbReference>
<dbReference type="InterPro" id="IPR025442">
    <property type="entry name" value="DUF4185"/>
</dbReference>
<dbReference type="STRING" id="1841861.GCA_900157365_02473"/>
<dbReference type="Pfam" id="PF01510">
    <property type="entry name" value="Amidase_2"/>
    <property type="match status" value="1"/>
</dbReference>
<dbReference type="SUPFAM" id="SSF47090">
    <property type="entry name" value="PGBD-like"/>
    <property type="match status" value="1"/>
</dbReference>
<accession>A0A2U3PDU0</accession>
<dbReference type="EMBL" id="FUEZ01000004">
    <property type="protein sequence ID" value="SPM41936.1"/>
    <property type="molecule type" value="Genomic_DNA"/>
</dbReference>
<dbReference type="Pfam" id="PF08924">
    <property type="entry name" value="Rv2525c_GlyHyd-like"/>
    <property type="match status" value="1"/>
</dbReference>
<dbReference type="AlphaFoldDB" id="A0A2U3PDU0"/>
<dbReference type="InterPro" id="IPR002502">
    <property type="entry name" value="Amidase_domain"/>
</dbReference>
<dbReference type="InterPro" id="IPR036365">
    <property type="entry name" value="PGBD-like_sf"/>
</dbReference>
<feature type="domain" description="N-acetylmuramoyl-L-alanine amidase" evidence="2">
    <location>
        <begin position="249"/>
        <end position="398"/>
    </location>
</feature>
<organism evidence="3 4">
    <name type="scientific">Mycobacterium numidiamassiliense</name>
    <dbReference type="NCBI Taxonomy" id="1841861"/>
    <lineage>
        <taxon>Bacteria</taxon>
        <taxon>Bacillati</taxon>
        <taxon>Actinomycetota</taxon>
        <taxon>Actinomycetes</taxon>
        <taxon>Mycobacteriales</taxon>
        <taxon>Mycobacteriaceae</taxon>
        <taxon>Mycobacterium</taxon>
    </lineage>
</organism>
<proteinExistence type="predicted"/>
<evidence type="ECO:0000313" key="4">
    <source>
        <dbReference type="Proteomes" id="UP000240424"/>
    </source>
</evidence>
<evidence type="ECO:0000313" key="3">
    <source>
        <dbReference type="EMBL" id="SPM41936.1"/>
    </source>
</evidence>
<dbReference type="GO" id="GO:0009253">
    <property type="term" value="P:peptidoglycan catabolic process"/>
    <property type="evidence" value="ECO:0007669"/>
    <property type="project" value="InterPro"/>
</dbReference>
<name>A0A2U3PDU0_9MYCO</name>
<dbReference type="SUPFAM" id="SSF51445">
    <property type="entry name" value="(Trans)glycosidases"/>
    <property type="match status" value="1"/>
</dbReference>
<reference evidence="3 4" key="1">
    <citation type="submission" date="2017-01" db="EMBL/GenBank/DDBJ databases">
        <authorList>
            <consortium name="Urmite Genomes"/>
        </authorList>
    </citation>
    <scope>NUCLEOTIDE SEQUENCE [LARGE SCALE GENOMIC DNA]</scope>
    <source>
        <strain evidence="3 4">AB215</strain>
    </source>
</reference>
<dbReference type="InterPro" id="IPR015020">
    <property type="entry name" value="Rv2525c-like_Glyco_Hydro-like"/>
</dbReference>
<evidence type="ECO:0000259" key="2">
    <source>
        <dbReference type="SMART" id="SM00644"/>
    </source>
</evidence>
<dbReference type="InterPro" id="IPR002477">
    <property type="entry name" value="Peptidoglycan-bd-like"/>
</dbReference>
<sequence>MRDARSLKGEVMRLIDFSARQIPPDQIKAAGYGGVIAYVSKSRPGTKFGAKPLTRKYADALRAAGLEIVSNFQYGKPGESAPSDFTRAFEGGVADAQTALRLHKAAGGPESAPIFFTIDEDIDLVRWNSVAVEWFRGINDVLGVDRTGIYGHSQVCSWAIEDDVVGRSTTRGRRWVWQTKAWSYGEREASAVLYQDVIDTASQPGPRVDETAVDENEVLADDYGQWSLDRPDHATMPSPDFEEHTDLKSPYSDSRKAKILWFVLHTEDGNSKSARNHANYLCDNNAQASYHYTVDNNGQVYNIVDTAKLANSVFEPGNSKSVNLCFAGSWASWSAQDWFDNMQHGIDVAAYIAVRDTRRYHLETRVISPEEAKNGGAGITDHNGVRIATGEGDHTDVGPNFPWNYFRQKLSEYAGDVAPALPSATLVSQVRPITRGAVGPHVTKIQDRLNNVAVANAGLLADGDFGEQTHAAVVDFQNRRGLVADGHVGHRTWTQLFSDRDRLAKATLSGWRAPIPQALVVPTPINPGPPEPSSRKIKDVTGPGWTDQFSMAATDLGVMARTPSGRILAVFGDTFRDQAVPSPDWRAPVALISDTKDLDQGIVWTEAAGGDPNYARQLWPYPHHISSGNTTVLPSDVMTIGTAMYLHCSAHFPFGNVGFTEIWKSIDDGHTWFHVAGPIDGGIHNGLAQLWTWDIGDDGFVYVMSTAFRVARDAPIILRRVPADRLTDPGAYEGWGYGVNGWAWGNEPTPVLEGGYGEMCLRRIQGQWVFVVFNAGQYQLETRVFPDINCNLYNVPMNIPIRGGAWGAESGDAVAQPYGPSIVPGSRLDAGFHLFVSQWQNPGSWPYHVMQFKVPLP</sequence>
<dbReference type="SUPFAM" id="SSF55846">
    <property type="entry name" value="N-acetylmuramoyl-L-alanine amidase-like"/>
    <property type="match status" value="1"/>
</dbReference>
<dbReference type="InterPro" id="IPR036366">
    <property type="entry name" value="PGBDSf"/>
</dbReference>
<dbReference type="Gene3D" id="3.40.80.10">
    <property type="entry name" value="Peptidoglycan recognition protein-like"/>
    <property type="match status" value="1"/>
</dbReference>
<protein>
    <recommendedName>
        <fullName evidence="2">N-acetylmuramoyl-L-alanine amidase domain-containing protein</fullName>
    </recommendedName>
</protein>
<dbReference type="GO" id="GO:0008745">
    <property type="term" value="F:N-acetylmuramoyl-L-alanine amidase activity"/>
    <property type="evidence" value="ECO:0007669"/>
    <property type="project" value="InterPro"/>
</dbReference>
<dbReference type="Pfam" id="PF13810">
    <property type="entry name" value="DUF4185"/>
    <property type="match status" value="1"/>
</dbReference>
<dbReference type="SMART" id="SM00644">
    <property type="entry name" value="Ami_2"/>
    <property type="match status" value="1"/>
</dbReference>
<dbReference type="Proteomes" id="UP000240424">
    <property type="component" value="Unassembled WGS sequence"/>
</dbReference>
<feature type="region of interest" description="Disordered" evidence="1">
    <location>
        <begin position="229"/>
        <end position="249"/>
    </location>
</feature>
<gene>
    <name evidence="3" type="ORF">MNAB215_4153</name>
</gene>
<dbReference type="InterPro" id="IPR017853">
    <property type="entry name" value="GH"/>
</dbReference>
<keyword evidence="4" id="KW-1185">Reference proteome</keyword>
<dbReference type="Gene3D" id="3.20.20.80">
    <property type="entry name" value="Glycosidases"/>
    <property type="match status" value="1"/>
</dbReference>
<dbReference type="Gene3D" id="1.10.101.10">
    <property type="entry name" value="PGBD-like superfamily/PGBD"/>
    <property type="match status" value="1"/>
</dbReference>
<dbReference type="InterPro" id="IPR036505">
    <property type="entry name" value="Amidase/PGRP_sf"/>
</dbReference>